<proteinExistence type="predicted"/>
<dbReference type="GeneID" id="62680475"/>
<evidence type="ECO:0000313" key="2">
    <source>
        <dbReference type="Proteomes" id="UP000663201"/>
    </source>
</evidence>
<protein>
    <submittedName>
        <fullName evidence="1">Uncharacterized protein</fullName>
    </submittedName>
</protein>
<evidence type="ECO:0000313" key="1">
    <source>
        <dbReference type="EMBL" id="QPB11496.1"/>
    </source>
</evidence>
<sequence>MKEERKKLAANLMRLNINESFYVECQPEKLAHVRRMAYKLNMKLSLVRVDSDPIYGTPGTRVTRLK</sequence>
<dbReference type="RefSeq" id="YP_009997960.1">
    <property type="nucleotide sequence ID" value="NC_052979.1"/>
</dbReference>
<reference evidence="1" key="1">
    <citation type="submission" date="2020-10" db="EMBL/GenBank/DDBJ databases">
        <authorList>
            <person name="Ben Porat S."/>
            <person name="Alkalay-Oren S."/>
            <person name="Coppenhagen-Glazer S."/>
            <person name="Hazan R."/>
        </authorList>
    </citation>
    <scope>NUCLEOTIDE SEQUENCE</scope>
</reference>
<accession>A0A873WJD8</accession>
<keyword evidence="2" id="KW-1185">Reference proteome</keyword>
<organism evidence="1 2">
    <name type="scientific">Providencia phage Kokobel1</name>
    <dbReference type="NCBI Taxonomy" id="2783540"/>
    <lineage>
        <taxon>Viruses</taxon>
        <taxon>Duplodnaviria</taxon>
        <taxon>Heunggongvirae</taxon>
        <taxon>Uroviricota</taxon>
        <taxon>Caudoviricetes</taxon>
        <taxon>Casjensviridae</taxon>
        <taxon>Kokobelvirus</taxon>
        <taxon>Kokobelvirus kokobel1</taxon>
    </lineage>
</organism>
<dbReference type="KEGG" id="vg:62680475"/>
<dbReference type="Proteomes" id="UP000663201">
    <property type="component" value="Segment"/>
</dbReference>
<dbReference type="EMBL" id="MW145139">
    <property type="protein sequence ID" value="QPB11496.1"/>
    <property type="molecule type" value="Genomic_DNA"/>
</dbReference>
<name>A0A873WJD8_9CAUD</name>